<evidence type="ECO:0000313" key="2">
    <source>
        <dbReference type="EMBL" id="MBA4629619.1"/>
    </source>
</evidence>
<reference evidence="2" key="1">
    <citation type="journal article" date="2013" name="J. Plant Res.">
        <title>Effect of fungi and light on seed germination of three Opuntia species from semiarid lands of central Mexico.</title>
        <authorList>
            <person name="Delgado-Sanchez P."/>
            <person name="Jimenez-Bremont J.F."/>
            <person name="Guerrero-Gonzalez Mde L."/>
            <person name="Flores J."/>
        </authorList>
    </citation>
    <scope>NUCLEOTIDE SEQUENCE</scope>
    <source>
        <tissue evidence="2">Cladode</tissue>
    </source>
</reference>
<reference evidence="2" key="2">
    <citation type="submission" date="2020-07" db="EMBL/GenBank/DDBJ databases">
        <authorList>
            <person name="Vera ALvarez R."/>
            <person name="Arias-Moreno D.M."/>
            <person name="Jimenez-Jacinto V."/>
            <person name="Jimenez-Bremont J.F."/>
            <person name="Swaminathan K."/>
            <person name="Moose S.P."/>
            <person name="Guerrero-Gonzalez M.L."/>
            <person name="Marino-Ramirez L."/>
            <person name="Landsman D."/>
            <person name="Rodriguez-Kessler M."/>
            <person name="Delgado-Sanchez P."/>
        </authorList>
    </citation>
    <scope>NUCLEOTIDE SEQUENCE</scope>
    <source>
        <tissue evidence="2">Cladode</tissue>
    </source>
</reference>
<evidence type="ECO:0000256" key="1">
    <source>
        <dbReference type="SAM" id="SignalP"/>
    </source>
</evidence>
<protein>
    <submittedName>
        <fullName evidence="2">Uncharacterized protein</fullName>
    </submittedName>
</protein>
<accession>A0A7C8YY95</accession>
<dbReference type="EMBL" id="GISG01070252">
    <property type="protein sequence ID" value="MBA4629619.1"/>
    <property type="molecule type" value="Transcribed_RNA"/>
</dbReference>
<sequence>MLCSLISLLLVGSPRSKALWLDPLLKLNTVPWLMLLLKLHGSLVYLMSLELITSNLLSSIVTTNLLYTLPETLSFMNARNILTLIVILLETRLWKDLFSSLIFPLNSS</sequence>
<organism evidence="2">
    <name type="scientific">Opuntia streptacantha</name>
    <name type="common">Prickly pear cactus</name>
    <name type="synonym">Opuntia cardona</name>
    <dbReference type="NCBI Taxonomy" id="393608"/>
    <lineage>
        <taxon>Eukaryota</taxon>
        <taxon>Viridiplantae</taxon>
        <taxon>Streptophyta</taxon>
        <taxon>Embryophyta</taxon>
        <taxon>Tracheophyta</taxon>
        <taxon>Spermatophyta</taxon>
        <taxon>Magnoliopsida</taxon>
        <taxon>eudicotyledons</taxon>
        <taxon>Gunneridae</taxon>
        <taxon>Pentapetalae</taxon>
        <taxon>Caryophyllales</taxon>
        <taxon>Cactineae</taxon>
        <taxon>Cactaceae</taxon>
        <taxon>Opuntioideae</taxon>
        <taxon>Opuntia</taxon>
    </lineage>
</organism>
<proteinExistence type="predicted"/>
<dbReference type="AlphaFoldDB" id="A0A7C8YY95"/>
<feature type="signal peptide" evidence="1">
    <location>
        <begin position="1"/>
        <end position="18"/>
    </location>
</feature>
<name>A0A7C8YY95_OPUST</name>
<feature type="chain" id="PRO_5036201142" evidence="1">
    <location>
        <begin position="19"/>
        <end position="108"/>
    </location>
</feature>
<keyword evidence="1" id="KW-0732">Signal</keyword>
<dbReference type="EMBL" id="GISG01070253">
    <property type="protein sequence ID" value="MBA4629620.1"/>
    <property type="molecule type" value="Transcribed_RNA"/>
</dbReference>